<evidence type="ECO:0000313" key="2">
    <source>
        <dbReference type="Proteomes" id="UP000319931"/>
    </source>
</evidence>
<accession>A0A502G377</accession>
<comment type="caution">
    <text evidence="1">The sequence shown here is derived from an EMBL/GenBank/DDBJ whole genome shotgun (WGS) entry which is preliminary data.</text>
</comment>
<sequence length="175" mass="19358">MGTLPVMSRTKWDRLVAAFRRADEKMKAIGIEHTAAFERYYIEREKIGERPVAPNRPALKYPKPIEQMTIAEIKATPVEPSAAYAAYEAELAEWQAKAEELEAAITGDVDARWEAAVDAQDAAAQAIFAEPAPNIAALFFKINLVEEEYRGCDPSDKVTKLVFADVRRLMSGGAA</sequence>
<evidence type="ECO:0000313" key="1">
    <source>
        <dbReference type="EMBL" id="TPG56348.1"/>
    </source>
</evidence>
<keyword evidence="2" id="KW-1185">Reference proteome</keyword>
<protein>
    <submittedName>
        <fullName evidence="1">Uncharacterized protein</fullName>
    </submittedName>
</protein>
<proteinExistence type="predicted"/>
<reference evidence="1 2" key="1">
    <citation type="journal article" date="2019" name="Environ. Microbiol.">
        <title>Species interactions and distinct microbial communities in high Arctic permafrost affected cryosols are associated with the CH4 and CO2 gas fluxes.</title>
        <authorList>
            <person name="Altshuler I."/>
            <person name="Hamel J."/>
            <person name="Turney S."/>
            <person name="Magnuson E."/>
            <person name="Levesque R."/>
            <person name="Greer C."/>
            <person name="Whyte L.G."/>
        </authorList>
    </citation>
    <scope>NUCLEOTIDE SEQUENCE [LARGE SCALE GENOMIC DNA]</scope>
    <source>
        <strain evidence="1 2">E6.1</strain>
    </source>
</reference>
<dbReference type="EMBL" id="RCZC01000001">
    <property type="protein sequence ID" value="TPG56348.1"/>
    <property type="molecule type" value="Genomic_DNA"/>
</dbReference>
<organism evidence="1 2">
    <name type="scientific">Sphingomonas glacialis</name>
    <dbReference type="NCBI Taxonomy" id="658225"/>
    <lineage>
        <taxon>Bacteria</taxon>
        <taxon>Pseudomonadati</taxon>
        <taxon>Pseudomonadota</taxon>
        <taxon>Alphaproteobacteria</taxon>
        <taxon>Sphingomonadales</taxon>
        <taxon>Sphingomonadaceae</taxon>
        <taxon>Sphingomonas</taxon>
    </lineage>
</organism>
<dbReference type="AlphaFoldDB" id="A0A502G377"/>
<dbReference type="Proteomes" id="UP000319931">
    <property type="component" value="Unassembled WGS sequence"/>
</dbReference>
<gene>
    <name evidence="1" type="ORF">EAH76_01950</name>
</gene>
<name>A0A502G377_9SPHN</name>